<reference evidence="2 3" key="1">
    <citation type="submission" date="2023-07" db="EMBL/GenBank/DDBJ databases">
        <title>Sorghum-associated microbial communities from plants grown in Nebraska, USA.</title>
        <authorList>
            <person name="Schachtman D."/>
        </authorList>
    </citation>
    <scope>NUCLEOTIDE SEQUENCE [LARGE SCALE GENOMIC DNA]</scope>
    <source>
        <strain evidence="2 3">BE308</strain>
    </source>
</reference>
<comment type="caution">
    <text evidence="2">The sequence shown here is derived from an EMBL/GenBank/DDBJ whole genome shotgun (WGS) entry which is preliminary data.</text>
</comment>
<keyword evidence="3" id="KW-1185">Reference proteome</keyword>
<gene>
    <name evidence="2" type="ORF">J2X15_000014</name>
</gene>
<evidence type="ECO:0000313" key="3">
    <source>
        <dbReference type="Proteomes" id="UP001268089"/>
    </source>
</evidence>
<dbReference type="EMBL" id="JAVDXO010000001">
    <property type="protein sequence ID" value="MDR7304748.1"/>
    <property type="molecule type" value="Genomic_DNA"/>
</dbReference>
<protein>
    <submittedName>
        <fullName evidence="2">Uncharacterized protein (TIGR02246 family)</fullName>
    </submittedName>
</protein>
<dbReference type="InterPro" id="IPR011944">
    <property type="entry name" value="Steroid_delta5-4_isomerase"/>
</dbReference>
<dbReference type="NCBIfam" id="TIGR02246">
    <property type="entry name" value="SgcJ/EcaC family oxidoreductase"/>
    <property type="match status" value="1"/>
</dbReference>
<dbReference type="Proteomes" id="UP001268089">
    <property type="component" value="Unassembled WGS sequence"/>
</dbReference>
<sequence>MSTLETLAAEAACRALVLQGADAVDGGDAQGFAALFAPDGTLVRPDGRVLQGRAAIAHAYASRDSDRLTHHLVCNQQVTVDLQTGTAQARSKVLLWTGRHSSPSTPQGRQADAISQVGEFVDVMERGSEGWRIRSRHAQFILYRDRAS</sequence>
<dbReference type="InterPro" id="IPR037401">
    <property type="entry name" value="SnoaL-like"/>
</dbReference>
<dbReference type="Gene3D" id="3.10.450.50">
    <property type="match status" value="1"/>
</dbReference>
<evidence type="ECO:0000313" key="2">
    <source>
        <dbReference type="EMBL" id="MDR7304748.1"/>
    </source>
</evidence>
<dbReference type="InterPro" id="IPR032710">
    <property type="entry name" value="NTF2-like_dom_sf"/>
</dbReference>
<feature type="domain" description="SnoaL-like" evidence="1">
    <location>
        <begin position="5"/>
        <end position="137"/>
    </location>
</feature>
<name>A0ABU1ZGZ2_9BURK</name>
<proteinExistence type="predicted"/>
<organism evidence="2 3">
    <name type="scientific">Rhodoferax saidenbachensis</name>
    <dbReference type="NCBI Taxonomy" id="1484693"/>
    <lineage>
        <taxon>Bacteria</taxon>
        <taxon>Pseudomonadati</taxon>
        <taxon>Pseudomonadota</taxon>
        <taxon>Betaproteobacteria</taxon>
        <taxon>Burkholderiales</taxon>
        <taxon>Comamonadaceae</taxon>
        <taxon>Rhodoferax</taxon>
    </lineage>
</organism>
<accession>A0ABU1ZGZ2</accession>
<dbReference type="RefSeq" id="WP_310338150.1">
    <property type="nucleotide sequence ID" value="NZ_JAVDXO010000001.1"/>
</dbReference>
<dbReference type="SUPFAM" id="SSF54427">
    <property type="entry name" value="NTF2-like"/>
    <property type="match status" value="1"/>
</dbReference>
<dbReference type="Pfam" id="PF13577">
    <property type="entry name" value="SnoaL_4"/>
    <property type="match status" value="1"/>
</dbReference>
<evidence type="ECO:0000259" key="1">
    <source>
        <dbReference type="Pfam" id="PF13577"/>
    </source>
</evidence>